<proteinExistence type="predicted"/>
<accession>A0A8S5NE45</accession>
<sequence length="206" mass="23615">MYEFIKKIRRFEVKWPENCSAQWVGEILQRRLTIGAFEFAPVWDDEAHELYWEIEHLATGKVTEVRCGNDLQALVDCQGMLPDDPHWEHGIVAEFEGEEIVAEWYDTTVASDLEELAARTNYAVAVTEKGVTIDGHVAPRDLNGRPACLIRHRDGSRQWVTFAASVEALAEEMGAETKAVFPERELRDPGEVRADWWSRDVSEARW</sequence>
<reference evidence="1" key="1">
    <citation type="journal article" date="2021" name="Proc. Natl. Acad. Sci. U.S.A.">
        <title>A Catalog of Tens of Thousands of Viruses from Human Metagenomes Reveals Hidden Associations with Chronic Diseases.</title>
        <authorList>
            <person name="Tisza M.J."/>
            <person name="Buck C.B."/>
        </authorList>
    </citation>
    <scope>NUCLEOTIDE SEQUENCE</scope>
    <source>
        <strain evidence="1">CtHEr2</strain>
    </source>
</reference>
<evidence type="ECO:0000313" key="1">
    <source>
        <dbReference type="EMBL" id="DAD93085.1"/>
    </source>
</evidence>
<protein>
    <submittedName>
        <fullName evidence="1">Uncharacterized protein</fullName>
    </submittedName>
</protein>
<name>A0A8S5NE45_9CAUD</name>
<dbReference type="EMBL" id="BK015152">
    <property type="protein sequence ID" value="DAD93085.1"/>
    <property type="molecule type" value="Genomic_DNA"/>
</dbReference>
<organism evidence="1">
    <name type="scientific">Siphoviridae sp. ctHEr2</name>
    <dbReference type="NCBI Taxonomy" id="2826229"/>
    <lineage>
        <taxon>Viruses</taxon>
        <taxon>Duplodnaviria</taxon>
        <taxon>Heunggongvirae</taxon>
        <taxon>Uroviricota</taxon>
        <taxon>Caudoviricetes</taxon>
    </lineage>
</organism>